<evidence type="ECO:0000256" key="7">
    <source>
        <dbReference type="ARBA" id="ARBA00023180"/>
    </source>
</evidence>
<feature type="transmembrane region" description="Helical" evidence="8">
    <location>
        <begin position="260"/>
        <end position="278"/>
    </location>
</feature>
<dbReference type="PANTHER" id="PTHR42643:SF32">
    <property type="entry name" value="IONOTROPIC RECEPTOR 31A, ISOFORM C-RELATED"/>
    <property type="match status" value="1"/>
</dbReference>
<dbReference type="GO" id="GO:0005886">
    <property type="term" value="C:plasma membrane"/>
    <property type="evidence" value="ECO:0007669"/>
    <property type="project" value="UniProtKB-SubCell"/>
</dbReference>
<evidence type="ECO:0000256" key="6">
    <source>
        <dbReference type="ARBA" id="ARBA00023170"/>
    </source>
</evidence>
<evidence type="ECO:0000256" key="2">
    <source>
        <dbReference type="ARBA" id="ARBA00022475"/>
    </source>
</evidence>
<keyword evidence="10" id="KW-1185">Reference proteome</keyword>
<protein>
    <submittedName>
        <fullName evidence="9">Uncharacterized protein</fullName>
    </submittedName>
</protein>
<dbReference type="EMBL" id="JH668745">
    <property type="protein sequence ID" value="KAG6461430.1"/>
    <property type="molecule type" value="Genomic_DNA"/>
</dbReference>
<evidence type="ECO:0000313" key="10">
    <source>
        <dbReference type="Proteomes" id="UP000791440"/>
    </source>
</evidence>
<proteinExistence type="predicted"/>
<dbReference type="AlphaFoldDB" id="A0A921ZP10"/>
<dbReference type="InterPro" id="IPR052192">
    <property type="entry name" value="Insect_Ionotropic_Sensory_Rcpt"/>
</dbReference>
<gene>
    <name evidence="9" type="ORF">O3G_MSEX012626</name>
</gene>
<accession>A0A921ZP10</accession>
<evidence type="ECO:0000256" key="4">
    <source>
        <dbReference type="ARBA" id="ARBA00022989"/>
    </source>
</evidence>
<comment type="subcellular location">
    <subcellularLocation>
        <location evidence="1">Cell membrane</location>
        <topology evidence="1">Multi-pass membrane protein</topology>
    </subcellularLocation>
</comment>
<evidence type="ECO:0000256" key="5">
    <source>
        <dbReference type="ARBA" id="ARBA00023136"/>
    </source>
</evidence>
<comment type="caution">
    <text evidence="9">The sequence shown here is derived from an EMBL/GenBank/DDBJ whole genome shotgun (WGS) entry which is preliminary data.</text>
</comment>
<keyword evidence="5 8" id="KW-0472">Membrane</keyword>
<dbReference type="PANTHER" id="PTHR42643">
    <property type="entry name" value="IONOTROPIC RECEPTOR 20A-RELATED"/>
    <property type="match status" value="1"/>
</dbReference>
<reference evidence="9" key="1">
    <citation type="journal article" date="2016" name="Insect Biochem. Mol. Biol.">
        <title>Multifaceted biological insights from a draft genome sequence of the tobacco hornworm moth, Manduca sexta.</title>
        <authorList>
            <person name="Kanost M.R."/>
            <person name="Arrese E.L."/>
            <person name="Cao X."/>
            <person name="Chen Y.R."/>
            <person name="Chellapilla S."/>
            <person name="Goldsmith M.R."/>
            <person name="Grosse-Wilde E."/>
            <person name="Heckel D.G."/>
            <person name="Herndon N."/>
            <person name="Jiang H."/>
            <person name="Papanicolaou A."/>
            <person name="Qu J."/>
            <person name="Soulages J.L."/>
            <person name="Vogel H."/>
            <person name="Walters J."/>
            <person name="Waterhouse R.M."/>
            <person name="Ahn S.J."/>
            <person name="Almeida F.C."/>
            <person name="An C."/>
            <person name="Aqrawi P."/>
            <person name="Bretschneider A."/>
            <person name="Bryant W.B."/>
            <person name="Bucks S."/>
            <person name="Chao H."/>
            <person name="Chevignon G."/>
            <person name="Christen J.M."/>
            <person name="Clarke D.F."/>
            <person name="Dittmer N.T."/>
            <person name="Ferguson L.C.F."/>
            <person name="Garavelou S."/>
            <person name="Gordon K.H.J."/>
            <person name="Gunaratna R.T."/>
            <person name="Han Y."/>
            <person name="Hauser F."/>
            <person name="He Y."/>
            <person name="Heidel-Fischer H."/>
            <person name="Hirsh A."/>
            <person name="Hu Y."/>
            <person name="Jiang H."/>
            <person name="Kalra D."/>
            <person name="Klinner C."/>
            <person name="Konig C."/>
            <person name="Kovar C."/>
            <person name="Kroll A.R."/>
            <person name="Kuwar S.S."/>
            <person name="Lee S.L."/>
            <person name="Lehman R."/>
            <person name="Li K."/>
            <person name="Li Z."/>
            <person name="Liang H."/>
            <person name="Lovelace S."/>
            <person name="Lu Z."/>
            <person name="Mansfield J.H."/>
            <person name="McCulloch K.J."/>
            <person name="Mathew T."/>
            <person name="Morton B."/>
            <person name="Muzny D.M."/>
            <person name="Neunemann D."/>
            <person name="Ongeri F."/>
            <person name="Pauchet Y."/>
            <person name="Pu L.L."/>
            <person name="Pyrousis I."/>
            <person name="Rao X.J."/>
            <person name="Redding A."/>
            <person name="Roesel C."/>
            <person name="Sanchez-Gracia A."/>
            <person name="Schaack S."/>
            <person name="Shukla A."/>
            <person name="Tetreau G."/>
            <person name="Wang Y."/>
            <person name="Xiong G.H."/>
            <person name="Traut W."/>
            <person name="Walsh T.K."/>
            <person name="Worley K.C."/>
            <person name="Wu D."/>
            <person name="Wu W."/>
            <person name="Wu Y.Q."/>
            <person name="Zhang X."/>
            <person name="Zou Z."/>
            <person name="Zucker H."/>
            <person name="Briscoe A.D."/>
            <person name="Burmester T."/>
            <person name="Clem R.J."/>
            <person name="Feyereisen R."/>
            <person name="Grimmelikhuijzen C.J.P."/>
            <person name="Hamodrakas S.J."/>
            <person name="Hansson B.S."/>
            <person name="Huguet E."/>
            <person name="Jermiin L.S."/>
            <person name="Lan Q."/>
            <person name="Lehman H.K."/>
            <person name="Lorenzen M."/>
            <person name="Merzendorfer H."/>
            <person name="Michalopoulos I."/>
            <person name="Morton D.B."/>
            <person name="Muthukrishnan S."/>
            <person name="Oakeshott J.G."/>
            <person name="Palmer W."/>
            <person name="Park Y."/>
            <person name="Passarelli A.L."/>
            <person name="Rozas J."/>
            <person name="Schwartz L.M."/>
            <person name="Smith W."/>
            <person name="Southgate A."/>
            <person name="Vilcinskas A."/>
            <person name="Vogt R."/>
            <person name="Wang P."/>
            <person name="Werren J."/>
            <person name="Yu X.Q."/>
            <person name="Zhou J.J."/>
            <person name="Brown S.J."/>
            <person name="Scherer S.E."/>
            <person name="Richards S."/>
            <person name="Blissard G.W."/>
        </authorList>
    </citation>
    <scope>NUCLEOTIDE SEQUENCE</scope>
</reference>
<keyword evidence="3 8" id="KW-0812">Transmembrane</keyword>
<keyword evidence="4 8" id="KW-1133">Transmembrane helix</keyword>
<keyword evidence="2" id="KW-1003">Cell membrane</keyword>
<evidence type="ECO:0000256" key="8">
    <source>
        <dbReference type="SAM" id="Phobius"/>
    </source>
</evidence>
<dbReference type="Proteomes" id="UP000791440">
    <property type="component" value="Unassembled WGS sequence"/>
</dbReference>
<evidence type="ECO:0000256" key="3">
    <source>
        <dbReference type="ARBA" id="ARBA00022692"/>
    </source>
</evidence>
<name>A0A921ZP10_MANSE</name>
<keyword evidence="7" id="KW-0325">Glycoprotein</keyword>
<evidence type="ECO:0000313" key="9">
    <source>
        <dbReference type="EMBL" id="KAG6461430.1"/>
    </source>
</evidence>
<sequence length="384" mass="44293">MLATITCDQSYLANIQQKIQGVLYINHYGDKLLSQVDRDYFSIQYKWLIVGEENVDLHNIRYDADVTYVNRKLQISRLNKSEISQHEVIHFQDVYAHPDDGVSIHSWAYWMENKFVLTHDRARTLRRLDLKGHPLRIATPTGLYTEETYNGTFSEYLADEKLLRMDSGIRSAHESSWLIIDRLNATYVLLPTLLWSTEFHNNSMFVKLQNGDAELSGAILRVLLSRINRLDYIQPIWPFHVGFSYLAERESSSNMFVEPFAVSVWWACLGMGFILVLAQKVTSRTRMEKDGAFFTVLATCLQQDASAVPEGLSGRWTFIVLSVSSMLVHAYYTSAIVSSLMSTGRSGPETLRDLADSRYAIASEDYDYMRYLFFDVRCFVFQYC</sequence>
<evidence type="ECO:0000256" key="1">
    <source>
        <dbReference type="ARBA" id="ARBA00004651"/>
    </source>
</evidence>
<keyword evidence="6" id="KW-0675">Receptor</keyword>
<organism evidence="9 10">
    <name type="scientific">Manduca sexta</name>
    <name type="common">Tobacco hawkmoth</name>
    <name type="synonym">Tobacco hornworm</name>
    <dbReference type="NCBI Taxonomy" id="7130"/>
    <lineage>
        <taxon>Eukaryota</taxon>
        <taxon>Metazoa</taxon>
        <taxon>Ecdysozoa</taxon>
        <taxon>Arthropoda</taxon>
        <taxon>Hexapoda</taxon>
        <taxon>Insecta</taxon>
        <taxon>Pterygota</taxon>
        <taxon>Neoptera</taxon>
        <taxon>Endopterygota</taxon>
        <taxon>Lepidoptera</taxon>
        <taxon>Glossata</taxon>
        <taxon>Ditrysia</taxon>
        <taxon>Bombycoidea</taxon>
        <taxon>Sphingidae</taxon>
        <taxon>Sphinginae</taxon>
        <taxon>Sphingini</taxon>
        <taxon>Manduca</taxon>
    </lineage>
</organism>
<reference evidence="9" key="2">
    <citation type="submission" date="2020-12" db="EMBL/GenBank/DDBJ databases">
        <authorList>
            <person name="Kanost M."/>
        </authorList>
    </citation>
    <scope>NUCLEOTIDE SEQUENCE</scope>
</reference>